<evidence type="ECO:0000313" key="2">
    <source>
        <dbReference type="EMBL" id="KAJ5353566.1"/>
    </source>
</evidence>
<accession>A0A9W9R4J0</accession>
<name>A0A9W9R4J0_PENBR</name>
<dbReference type="EMBL" id="JAPZBR010000005">
    <property type="protein sequence ID" value="KAJ5353566.1"/>
    <property type="molecule type" value="Genomic_DNA"/>
</dbReference>
<reference evidence="2" key="1">
    <citation type="submission" date="2022-12" db="EMBL/GenBank/DDBJ databases">
        <authorList>
            <person name="Petersen C."/>
        </authorList>
    </citation>
    <scope>NUCLEOTIDE SEQUENCE</scope>
    <source>
        <strain evidence="2">IBT 35675</strain>
    </source>
</reference>
<dbReference type="AlphaFoldDB" id="A0A9W9R4J0"/>
<dbReference type="Proteomes" id="UP001148299">
    <property type="component" value="Unassembled WGS sequence"/>
</dbReference>
<organism evidence="2 3">
    <name type="scientific">Penicillium brevicompactum</name>
    <dbReference type="NCBI Taxonomy" id="5074"/>
    <lineage>
        <taxon>Eukaryota</taxon>
        <taxon>Fungi</taxon>
        <taxon>Dikarya</taxon>
        <taxon>Ascomycota</taxon>
        <taxon>Pezizomycotina</taxon>
        <taxon>Eurotiomycetes</taxon>
        <taxon>Eurotiomycetidae</taxon>
        <taxon>Eurotiales</taxon>
        <taxon>Aspergillaceae</taxon>
        <taxon>Penicillium</taxon>
    </lineage>
</organism>
<reference evidence="2" key="2">
    <citation type="journal article" date="2023" name="IMA Fungus">
        <title>Comparative genomic study of the Penicillium genus elucidates a diverse pangenome and 15 lateral gene transfer events.</title>
        <authorList>
            <person name="Petersen C."/>
            <person name="Sorensen T."/>
            <person name="Nielsen M.R."/>
            <person name="Sondergaard T.E."/>
            <person name="Sorensen J.L."/>
            <person name="Fitzpatrick D.A."/>
            <person name="Frisvad J.C."/>
            <person name="Nielsen K.L."/>
        </authorList>
    </citation>
    <scope>NUCLEOTIDE SEQUENCE</scope>
    <source>
        <strain evidence="2">IBT 35675</strain>
    </source>
</reference>
<evidence type="ECO:0000256" key="1">
    <source>
        <dbReference type="SAM" id="SignalP"/>
    </source>
</evidence>
<protein>
    <submittedName>
        <fullName evidence="2">Uncharacterized protein</fullName>
    </submittedName>
</protein>
<evidence type="ECO:0000313" key="3">
    <source>
        <dbReference type="Proteomes" id="UP001148299"/>
    </source>
</evidence>
<gene>
    <name evidence="2" type="ORF">N7541_006130</name>
</gene>
<proteinExistence type="predicted"/>
<comment type="caution">
    <text evidence="2">The sequence shown here is derived from an EMBL/GenBank/DDBJ whole genome shotgun (WGS) entry which is preliminary data.</text>
</comment>
<feature type="signal peptide" evidence="1">
    <location>
        <begin position="1"/>
        <end position="20"/>
    </location>
</feature>
<sequence>MKLFSLTIFSTLAALTGAMATNPDTGLDGLQKRDCNGPIFEIGFHALGKMIVSGTLTQNTDSIDAGAVTPKLRSTVVSKYR</sequence>
<keyword evidence="1" id="KW-0732">Signal</keyword>
<feature type="chain" id="PRO_5040849677" evidence="1">
    <location>
        <begin position="21"/>
        <end position="81"/>
    </location>
</feature>
<keyword evidence="3" id="KW-1185">Reference proteome</keyword>